<dbReference type="Proteomes" id="UP000054843">
    <property type="component" value="Unassembled WGS sequence"/>
</dbReference>
<dbReference type="AlphaFoldDB" id="A0A0V1N1P3"/>
<comment type="caution">
    <text evidence="2">The sequence shown here is derived from an EMBL/GenBank/DDBJ whole genome shotgun (WGS) entry which is preliminary data.</text>
</comment>
<accession>A0A0V1N1P3</accession>
<evidence type="ECO:0000313" key="2">
    <source>
        <dbReference type="EMBL" id="KRZ77678.1"/>
    </source>
</evidence>
<organism evidence="2 3">
    <name type="scientific">Trichinella papuae</name>
    <dbReference type="NCBI Taxonomy" id="268474"/>
    <lineage>
        <taxon>Eukaryota</taxon>
        <taxon>Metazoa</taxon>
        <taxon>Ecdysozoa</taxon>
        <taxon>Nematoda</taxon>
        <taxon>Enoplea</taxon>
        <taxon>Dorylaimia</taxon>
        <taxon>Trichinellida</taxon>
        <taxon>Trichinellidae</taxon>
        <taxon>Trichinella</taxon>
    </lineage>
</organism>
<dbReference type="EMBL" id="JYDO01000151">
    <property type="protein sequence ID" value="KRZ68889.1"/>
    <property type="molecule type" value="Genomic_DNA"/>
</dbReference>
<evidence type="ECO:0000313" key="3">
    <source>
        <dbReference type="Proteomes" id="UP000054843"/>
    </source>
</evidence>
<reference evidence="2 3" key="1">
    <citation type="submission" date="2015-01" db="EMBL/GenBank/DDBJ databases">
        <title>Evolution of Trichinella species and genotypes.</title>
        <authorList>
            <person name="Korhonen P.K."/>
            <person name="Edoardo P."/>
            <person name="Giuseppe L.R."/>
            <person name="Gasser R.B."/>
        </authorList>
    </citation>
    <scope>NUCLEOTIDE SEQUENCE [LARGE SCALE GENOMIC DNA]</scope>
    <source>
        <strain evidence="2">ISS1980</strain>
    </source>
</reference>
<name>A0A0V1N1P3_9BILA</name>
<proteinExistence type="predicted"/>
<evidence type="ECO:0000313" key="1">
    <source>
        <dbReference type="EMBL" id="KRZ68889.1"/>
    </source>
</evidence>
<dbReference type="EMBL" id="JYDO01000017">
    <property type="protein sequence ID" value="KRZ77678.1"/>
    <property type="molecule type" value="Genomic_DNA"/>
</dbReference>
<keyword evidence="3" id="KW-1185">Reference proteome</keyword>
<gene>
    <name evidence="1" type="ORF">T10_2621</name>
    <name evidence="2" type="ORF">T10_4441</name>
</gene>
<sequence length="70" mass="8035">MFHATHTLRTTALVNMGDVVGLAQTHYVLLGIIFRWQNPIFNLLGSELKVLTCFSQHKITNAHIRKNFKE</sequence>
<protein>
    <submittedName>
        <fullName evidence="2">Uncharacterized protein</fullName>
    </submittedName>
</protein>